<feature type="region of interest" description="Disordered" evidence="5">
    <location>
        <begin position="1"/>
        <end position="28"/>
    </location>
</feature>
<dbReference type="InterPro" id="IPR001876">
    <property type="entry name" value="Znf_RanBP2"/>
</dbReference>
<feature type="region of interest" description="Disordered" evidence="5">
    <location>
        <begin position="214"/>
        <end position="237"/>
    </location>
</feature>
<name>A0A1Y2D537_9FUNG</name>
<feature type="compositionally biased region" description="Polar residues" evidence="5">
    <location>
        <begin position="387"/>
        <end position="397"/>
    </location>
</feature>
<dbReference type="STRING" id="1754190.A0A1Y2D537"/>
<dbReference type="PROSITE" id="PS50199">
    <property type="entry name" value="ZF_RANBP2_2"/>
    <property type="match status" value="3"/>
</dbReference>
<organism evidence="7 8">
    <name type="scientific">Neocallimastix californiae</name>
    <dbReference type="NCBI Taxonomy" id="1754190"/>
    <lineage>
        <taxon>Eukaryota</taxon>
        <taxon>Fungi</taxon>
        <taxon>Fungi incertae sedis</taxon>
        <taxon>Chytridiomycota</taxon>
        <taxon>Chytridiomycota incertae sedis</taxon>
        <taxon>Neocallimastigomycetes</taxon>
        <taxon>Neocallimastigales</taxon>
        <taxon>Neocallimastigaceae</taxon>
        <taxon>Neocallimastix</taxon>
    </lineage>
</organism>
<dbReference type="Gene3D" id="4.10.1060.10">
    <property type="entry name" value="Zinc finger, RanBP2-type"/>
    <property type="match status" value="3"/>
</dbReference>
<evidence type="ECO:0000256" key="1">
    <source>
        <dbReference type="ARBA" id="ARBA00022723"/>
    </source>
</evidence>
<feature type="compositionally biased region" description="Polar residues" evidence="5">
    <location>
        <begin position="629"/>
        <end position="638"/>
    </location>
</feature>
<protein>
    <recommendedName>
        <fullName evidence="6">RanBP2-type domain-containing protein</fullName>
    </recommendedName>
</protein>
<evidence type="ECO:0000313" key="7">
    <source>
        <dbReference type="EMBL" id="ORY54429.1"/>
    </source>
</evidence>
<keyword evidence="3" id="KW-0862">Zinc</keyword>
<feature type="compositionally biased region" description="Basic and acidic residues" evidence="5">
    <location>
        <begin position="370"/>
        <end position="383"/>
    </location>
</feature>
<keyword evidence="8" id="KW-1185">Reference proteome</keyword>
<feature type="domain" description="RanBP2-type" evidence="6">
    <location>
        <begin position="437"/>
        <end position="466"/>
    </location>
</feature>
<evidence type="ECO:0000256" key="2">
    <source>
        <dbReference type="ARBA" id="ARBA00022771"/>
    </source>
</evidence>
<feature type="region of interest" description="Disordered" evidence="5">
    <location>
        <begin position="463"/>
        <end position="516"/>
    </location>
</feature>
<feature type="compositionally biased region" description="Polar residues" evidence="5">
    <location>
        <begin position="481"/>
        <end position="491"/>
    </location>
</feature>
<dbReference type="AlphaFoldDB" id="A0A1Y2D537"/>
<evidence type="ECO:0000256" key="4">
    <source>
        <dbReference type="PROSITE-ProRule" id="PRU00322"/>
    </source>
</evidence>
<dbReference type="EMBL" id="MCOG01000085">
    <property type="protein sequence ID" value="ORY54429.1"/>
    <property type="molecule type" value="Genomic_DNA"/>
</dbReference>
<sequence length="686" mass="76360">MFNKFKSIFTPKKQKKQNLKYSPYERKSPRILNKIKEANDEQKPVEVAEFEFDKPISKNSLINEKQDEKFIEKEKKVTEKENINIKKVEDKNEVQNSNVIKEVEINSLKDKKEEKKKMDVEDETKKSKRIKLNTFHYYGTGYSRNSQPYLSARKLQTKKSSVLFYKKKLTNVDKENLNTIKSVPEISNTAKLIFEVVEKEENKYKNPLKMKKLEKKSKSISSEKKNVNNNESEAHNKKTNLKNIKRITPENFSKQTDLHFTFVRQSSSYASHPDILVLTKKLSSDDSILPKFSFERKSSSYSFYGSDDGEKPKASIGKKDSSLKSTTLGFNWAAAGIAKPTLAADEWKCNVCDVKNKNTDDKCVCCEEPNPNKKSSDKPKELPKFTFGSSSGNSTITFGKPAETKTDNKSSETKSDDKPTLNGFNWAAAGMTKPTLAADEWKCSVCDAKNKNTDDKCVCCEEPNPNKKSSDKPKEPPKFTFGSSSGNSTITFGKPAETKTDNKSSETKSDDKPTLNGFNWAAAGMTKPTLAADEWKCSVCDAKNKNTDDKCVCCEEPNPNKKVSDKPKEPSKFTFGSSSSIITFGSTNNSSAITFGQSNNSTFKTTSGFGFGQPFGSAVNGSSNTFTFGNATTSTSSSKPKDNLVNDNSANDDIKRTTTGFSFSTSNSKSSSNFSSVNTSSDNSKK</sequence>
<dbReference type="InterPro" id="IPR036443">
    <property type="entry name" value="Znf_RanBP2_sf"/>
</dbReference>
<feature type="compositionally biased region" description="Basic and acidic residues" evidence="5">
    <location>
        <begin position="221"/>
        <end position="236"/>
    </location>
</feature>
<evidence type="ECO:0000256" key="3">
    <source>
        <dbReference type="ARBA" id="ARBA00022833"/>
    </source>
</evidence>
<feature type="compositionally biased region" description="Basic and acidic residues" evidence="5">
    <location>
        <begin position="463"/>
        <end position="477"/>
    </location>
</feature>
<evidence type="ECO:0000256" key="5">
    <source>
        <dbReference type="SAM" id="MobiDB-lite"/>
    </source>
</evidence>
<dbReference type="Proteomes" id="UP000193920">
    <property type="component" value="Unassembled WGS sequence"/>
</dbReference>
<feature type="region of interest" description="Disordered" evidence="5">
    <location>
        <begin position="370"/>
        <end position="425"/>
    </location>
</feature>
<comment type="caution">
    <text evidence="7">The sequence shown here is derived from an EMBL/GenBank/DDBJ whole genome shotgun (WGS) entry which is preliminary data.</text>
</comment>
<dbReference type="GO" id="GO:0008270">
    <property type="term" value="F:zinc ion binding"/>
    <property type="evidence" value="ECO:0007669"/>
    <property type="project" value="UniProtKB-KW"/>
</dbReference>
<feature type="domain" description="RanBP2-type" evidence="6">
    <location>
        <begin position="343"/>
        <end position="372"/>
    </location>
</feature>
<evidence type="ECO:0000313" key="8">
    <source>
        <dbReference type="Proteomes" id="UP000193920"/>
    </source>
</evidence>
<evidence type="ECO:0000259" key="6">
    <source>
        <dbReference type="PROSITE" id="PS50199"/>
    </source>
</evidence>
<feature type="compositionally biased region" description="Basic and acidic residues" evidence="5">
    <location>
        <begin position="402"/>
        <end position="419"/>
    </location>
</feature>
<keyword evidence="2 4" id="KW-0863">Zinc-finger</keyword>
<feature type="compositionally biased region" description="Low complexity" evidence="5">
    <location>
        <begin position="657"/>
        <end position="686"/>
    </location>
</feature>
<dbReference type="SUPFAM" id="SSF90209">
    <property type="entry name" value="Ran binding protein zinc finger-like"/>
    <property type="match status" value="3"/>
</dbReference>
<dbReference type="PROSITE" id="PS01358">
    <property type="entry name" value="ZF_RANBP2_1"/>
    <property type="match status" value="3"/>
</dbReference>
<proteinExistence type="predicted"/>
<dbReference type="OrthoDB" id="2159000at2759"/>
<gene>
    <name evidence="7" type="ORF">LY90DRAFT_670034</name>
</gene>
<reference evidence="7 8" key="1">
    <citation type="submission" date="2016-08" db="EMBL/GenBank/DDBJ databases">
        <title>A Parts List for Fungal Cellulosomes Revealed by Comparative Genomics.</title>
        <authorList>
            <consortium name="DOE Joint Genome Institute"/>
            <person name="Haitjema C.H."/>
            <person name="Gilmore S.P."/>
            <person name="Henske J.K."/>
            <person name="Solomon K.V."/>
            <person name="De Groot R."/>
            <person name="Kuo A."/>
            <person name="Mondo S.J."/>
            <person name="Salamov A.A."/>
            <person name="Labutti K."/>
            <person name="Zhao Z."/>
            <person name="Chiniquy J."/>
            <person name="Barry K."/>
            <person name="Brewer H.M."/>
            <person name="Purvine S.O."/>
            <person name="Wright A.T."/>
            <person name="Boxma B."/>
            <person name="Van Alen T."/>
            <person name="Hackstein J.H."/>
            <person name="Baker S.E."/>
            <person name="Grigoriev I.V."/>
            <person name="O'Malley M.A."/>
        </authorList>
    </citation>
    <scope>NUCLEOTIDE SEQUENCE [LARGE SCALE GENOMIC DNA]</scope>
    <source>
        <strain evidence="7 8">G1</strain>
    </source>
</reference>
<dbReference type="SMART" id="SM00547">
    <property type="entry name" value="ZnF_RBZ"/>
    <property type="match status" value="3"/>
</dbReference>
<feature type="domain" description="RanBP2-type" evidence="6">
    <location>
        <begin position="531"/>
        <end position="560"/>
    </location>
</feature>
<keyword evidence="1" id="KW-0479">Metal-binding</keyword>
<accession>A0A1Y2D537</accession>
<feature type="region of interest" description="Disordered" evidence="5">
    <location>
        <begin position="629"/>
        <end position="686"/>
    </location>
</feature>
<feature type="compositionally biased region" description="Basic and acidic residues" evidence="5">
    <location>
        <begin position="496"/>
        <end position="513"/>
    </location>
</feature>